<evidence type="ECO:0000313" key="1">
    <source>
        <dbReference type="EMBL" id="MDQ0368980.1"/>
    </source>
</evidence>
<accession>A0AAE3W5X0</accession>
<dbReference type="RefSeq" id="WP_307243896.1">
    <property type="nucleotide sequence ID" value="NZ_JAUSUZ010000001.1"/>
</dbReference>
<gene>
    <name evidence="1" type="ORF">J2S42_005649</name>
</gene>
<organism evidence="1 2">
    <name type="scientific">Catenuloplanes indicus</name>
    <dbReference type="NCBI Taxonomy" id="137267"/>
    <lineage>
        <taxon>Bacteria</taxon>
        <taxon>Bacillati</taxon>
        <taxon>Actinomycetota</taxon>
        <taxon>Actinomycetes</taxon>
        <taxon>Micromonosporales</taxon>
        <taxon>Micromonosporaceae</taxon>
        <taxon>Catenuloplanes</taxon>
    </lineage>
</organism>
<evidence type="ECO:0000313" key="2">
    <source>
        <dbReference type="Proteomes" id="UP001240236"/>
    </source>
</evidence>
<dbReference type="Gene3D" id="3.40.91.30">
    <property type="match status" value="1"/>
</dbReference>
<comment type="caution">
    <text evidence="1">The sequence shown here is derived from an EMBL/GenBank/DDBJ whole genome shotgun (WGS) entry which is preliminary data.</text>
</comment>
<keyword evidence="2" id="KW-1185">Reference proteome</keyword>
<proteinExistence type="predicted"/>
<dbReference type="Proteomes" id="UP001240236">
    <property type="component" value="Unassembled WGS sequence"/>
</dbReference>
<dbReference type="AlphaFoldDB" id="A0AAE3W5X0"/>
<reference evidence="1 2" key="1">
    <citation type="submission" date="2023-07" db="EMBL/GenBank/DDBJ databases">
        <title>Sequencing the genomes of 1000 actinobacteria strains.</title>
        <authorList>
            <person name="Klenk H.-P."/>
        </authorList>
    </citation>
    <scope>NUCLEOTIDE SEQUENCE [LARGE SCALE GENOMIC DNA]</scope>
    <source>
        <strain evidence="1 2">DSM 44709</strain>
    </source>
</reference>
<dbReference type="EMBL" id="JAUSUZ010000001">
    <property type="protein sequence ID" value="MDQ0368980.1"/>
    <property type="molecule type" value="Genomic_DNA"/>
</dbReference>
<sequence length="179" mass="19875">MFFDHLGIEWRYEPEGYRLSNGVKYLPDFYLPELDTWVEVKGSLRPTELKVLVRAAVELPRAPDITVTPGLLLLGDIPVSTGATTFTAFTRVANLAIIGSAFFTPGVESFDPDWVLMTFGRGVFFQPDQMDSFKPAFLMEELCKTATMSGDEARLQPHPSVGAALTRARSARFEHGEQG</sequence>
<protein>
    <submittedName>
        <fullName evidence="1">Uncharacterized protein</fullName>
    </submittedName>
</protein>
<name>A0AAE3W5X0_9ACTN</name>